<keyword evidence="2" id="KW-0805">Transcription regulation</keyword>
<dbReference type="InterPro" id="IPR017685">
    <property type="entry name" value="ArgP"/>
</dbReference>
<protein>
    <submittedName>
        <fullName evidence="7">LysR family transcriptional regulator (Chromosome initiation inhibitor)</fullName>
    </submittedName>
    <submittedName>
        <fullName evidence="6">OriC replication inhibitor</fullName>
    </submittedName>
</protein>
<dbReference type="Gene3D" id="1.10.10.10">
    <property type="entry name" value="Winged helix-like DNA-binding domain superfamily/Winged helix DNA-binding domain"/>
    <property type="match status" value="1"/>
</dbReference>
<evidence type="ECO:0000259" key="5">
    <source>
        <dbReference type="PROSITE" id="PS50931"/>
    </source>
</evidence>
<dbReference type="Gene3D" id="3.40.190.290">
    <property type="match status" value="1"/>
</dbReference>
<dbReference type="PROSITE" id="PS50931">
    <property type="entry name" value="HTH_LYSR"/>
    <property type="match status" value="1"/>
</dbReference>
<dbReference type="Proteomes" id="UP000255108">
    <property type="component" value="Unassembled WGS sequence"/>
</dbReference>
<name>A0A377Q890_9NEIS</name>
<dbReference type="InterPro" id="IPR036388">
    <property type="entry name" value="WH-like_DNA-bd_sf"/>
</dbReference>
<dbReference type="Pfam" id="PF00126">
    <property type="entry name" value="HTH_1"/>
    <property type="match status" value="1"/>
</dbReference>
<dbReference type="NCBIfam" id="NF002964">
    <property type="entry name" value="PRK03635.1"/>
    <property type="match status" value="1"/>
</dbReference>
<dbReference type="NCBIfam" id="TIGR03298">
    <property type="entry name" value="argP"/>
    <property type="match status" value="1"/>
</dbReference>
<dbReference type="EMBL" id="UGHR01000001">
    <property type="protein sequence ID" value="STQ91092.1"/>
    <property type="molecule type" value="Genomic_DNA"/>
</dbReference>
<dbReference type="RefSeq" id="WP_115227339.1">
    <property type="nucleotide sequence ID" value="NZ_CAWOLO010000003.1"/>
</dbReference>
<gene>
    <name evidence="6" type="primary">iciA_1</name>
    <name evidence="7" type="ORF">EV682_103420</name>
    <name evidence="6" type="ORF">NCTC11159_02164</name>
</gene>
<keyword evidence="3" id="KW-0238">DNA-binding</keyword>
<dbReference type="SUPFAM" id="SSF46785">
    <property type="entry name" value="Winged helix' DNA-binding domain"/>
    <property type="match status" value="1"/>
</dbReference>
<evidence type="ECO:0000313" key="6">
    <source>
        <dbReference type="EMBL" id="STQ91092.1"/>
    </source>
</evidence>
<reference evidence="7 9" key="2">
    <citation type="submission" date="2019-03" db="EMBL/GenBank/DDBJ databases">
        <title>Genomic Encyclopedia of Type Strains, Phase IV (KMG-IV): sequencing the most valuable type-strain genomes for metagenomic binning, comparative biology and taxonomic classification.</title>
        <authorList>
            <person name="Goeker M."/>
        </authorList>
    </citation>
    <scope>NUCLEOTIDE SEQUENCE [LARGE SCALE GENOMIC DNA]</scope>
    <source>
        <strain evidence="7 9">DSM 3764</strain>
    </source>
</reference>
<evidence type="ECO:0000256" key="4">
    <source>
        <dbReference type="ARBA" id="ARBA00023163"/>
    </source>
</evidence>
<keyword evidence="9" id="KW-1185">Reference proteome</keyword>
<keyword evidence="4" id="KW-0804">Transcription</keyword>
<feature type="domain" description="HTH lysR-type" evidence="5">
    <location>
        <begin position="2"/>
        <end position="58"/>
    </location>
</feature>
<dbReference type="NCBIfam" id="NF009888">
    <property type="entry name" value="PRK13348.1"/>
    <property type="match status" value="1"/>
</dbReference>
<evidence type="ECO:0000313" key="7">
    <source>
        <dbReference type="EMBL" id="TCU88836.1"/>
    </source>
</evidence>
<evidence type="ECO:0000256" key="1">
    <source>
        <dbReference type="ARBA" id="ARBA00009437"/>
    </source>
</evidence>
<dbReference type="PRINTS" id="PR00039">
    <property type="entry name" value="HTHLYSR"/>
</dbReference>
<dbReference type="SUPFAM" id="SSF53850">
    <property type="entry name" value="Periplasmic binding protein-like II"/>
    <property type="match status" value="1"/>
</dbReference>
<evidence type="ECO:0000313" key="8">
    <source>
        <dbReference type="Proteomes" id="UP000255108"/>
    </source>
</evidence>
<dbReference type="PANTHER" id="PTHR30579:SF2">
    <property type="entry name" value="HTH-TYPE TRANSCRIPTIONAL REGULATOR ARGP"/>
    <property type="match status" value="1"/>
</dbReference>
<dbReference type="InterPro" id="IPR000847">
    <property type="entry name" value="LysR_HTH_N"/>
</dbReference>
<dbReference type="InterPro" id="IPR036390">
    <property type="entry name" value="WH_DNA-bd_sf"/>
</dbReference>
<dbReference type="GO" id="GO:0003700">
    <property type="term" value="F:DNA-binding transcription factor activity"/>
    <property type="evidence" value="ECO:0007669"/>
    <property type="project" value="InterPro"/>
</dbReference>
<dbReference type="AlphaFoldDB" id="A0A377Q890"/>
<organism evidence="6 8">
    <name type="scientific">Iodobacter fluviatilis</name>
    <dbReference type="NCBI Taxonomy" id="537"/>
    <lineage>
        <taxon>Bacteria</taxon>
        <taxon>Pseudomonadati</taxon>
        <taxon>Pseudomonadota</taxon>
        <taxon>Betaproteobacteria</taxon>
        <taxon>Neisseriales</taxon>
        <taxon>Chitinibacteraceae</taxon>
        <taxon>Iodobacter</taxon>
    </lineage>
</organism>
<evidence type="ECO:0000256" key="3">
    <source>
        <dbReference type="ARBA" id="ARBA00023125"/>
    </source>
</evidence>
<dbReference type="Proteomes" id="UP000295794">
    <property type="component" value="Unassembled WGS sequence"/>
</dbReference>
<evidence type="ECO:0000256" key="2">
    <source>
        <dbReference type="ARBA" id="ARBA00023015"/>
    </source>
</evidence>
<comment type="similarity">
    <text evidence="1">Belongs to the LysR transcriptional regulatory family.</text>
</comment>
<dbReference type="OrthoDB" id="3252676at2"/>
<accession>A0A377Q890</accession>
<dbReference type="GO" id="GO:0003677">
    <property type="term" value="F:DNA binding"/>
    <property type="evidence" value="ECO:0007669"/>
    <property type="project" value="UniProtKB-KW"/>
</dbReference>
<dbReference type="InterPro" id="IPR050176">
    <property type="entry name" value="LTTR"/>
</dbReference>
<dbReference type="PANTHER" id="PTHR30579">
    <property type="entry name" value="TRANSCRIPTIONAL REGULATOR"/>
    <property type="match status" value="1"/>
</dbReference>
<evidence type="ECO:0000313" key="9">
    <source>
        <dbReference type="Proteomes" id="UP000295794"/>
    </source>
</evidence>
<proteinExistence type="inferred from homology"/>
<dbReference type="EMBL" id="SMBT01000003">
    <property type="protein sequence ID" value="TCU88836.1"/>
    <property type="molecule type" value="Genomic_DNA"/>
</dbReference>
<reference evidence="6 8" key="1">
    <citation type="submission" date="2018-06" db="EMBL/GenBank/DDBJ databases">
        <authorList>
            <consortium name="Pathogen Informatics"/>
            <person name="Doyle S."/>
        </authorList>
    </citation>
    <scope>NUCLEOTIDE SEQUENCE [LARGE SCALE GENOMIC DNA]</scope>
    <source>
        <strain evidence="6 8">NCTC11159</strain>
    </source>
</reference>
<sequence length="305" mass="33865">MLDYKLLEALDMVVRESSFERAAKRLFLTQSAVSQRIKSLEEKLGKVLVVRESPVHATRAGEKLIVHFRQVRQLEAALAEQIDFKEQDWQSVRLGVNADSLAIGLLDALAPLLESERLLLECVIDDEGYTLDLLRAGDVAGCISTQPSAVTGCAVQSLGSMPYVFVATPAFAERHFAQGFTQTALMHAPTAIFGNRDSLHKRWLGERYGIMDDHFPCHQIPESHALFDAVCFGLAYAAIPYAQAKPAIASGKIIELAASERIHIPLYWHHWQKQTQEAKRISDAVLAFGRRALPSQEASLYLNAL</sequence>